<evidence type="ECO:0000313" key="3">
    <source>
        <dbReference type="Proteomes" id="UP001216150"/>
    </source>
</evidence>
<evidence type="ECO:0000256" key="1">
    <source>
        <dbReference type="SAM" id="MobiDB-lite"/>
    </source>
</evidence>
<protein>
    <submittedName>
        <fullName evidence="2">Uncharacterized protein</fullName>
    </submittedName>
</protein>
<accession>A0AAD6D9A3</accession>
<comment type="caution">
    <text evidence="2">The sequence shown here is derived from an EMBL/GenBank/DDBJ whole genome shotgun (WGS) entry which is preliminary data.</text>
</comment>
<keyword evidence="3" id="KW-1185">Reference proteome</keyword>
<proteinExistence type="predicted"/>
<reference evidence="2 3" key="1">
    <citation type="journal article" date="2023" name="IMA Fungus">
        <title>Comparative genomic study of the Penicillium genus elucidates a diverse pangenome and 15 lateral gene transfer events.</title>
        <authorList>
            <person name="Petersen C."/>
            <person name="Sorensen T."/>
            <person name="Nielsen M.R."/>
            <person name="Sondergaard T.E."/>
            <person name="Sorensen J.L."/>
            <person name="Fitzpatrick D.A."/>
            <person name="Frisvad J.C."/>
            <person name="Nielsen K.L."/>
        </authorList>
    </citation>
    <scope>NUCLEOTIDE SEQUENCE [LARGE SCALE GENOMIC DNA]</scope>
    <source>
        <strain evidence="2 3">IBT 29057</strain>
    </source>
</reference>
<dbReference type="EMBL" id="JAQJAC010000010">
    <property type="protein sequence ID" value="KAJ5568463.1"/>
    <property type="molecule type" value="Genomic_DNA"/>
</dbReference>
<dbReference type="Proteomes" id="UP001216150">
    <property type="component" value="Unassembled WGS sequence"/>
</dbReference>
<sequence>MANDVQRLLDGISGTSAHERNRKRNASRSLVAKDKCGTCRLEQNEEGSNLDEQPSIQQHLGESSSMTFGKEGIGNVQTESSHLVSLTSIAHGADLPCCDCSSICFPLITLISTGYLAKSSIMKYRTVRWIQIVSWQCVCDFHLRALADIIMGPSLDNPCRVRLIRALETYYGCHITISPTKSVPALTGMASRQQLFARLTDLSLSLEMWEQTGVLYMPAFFDYLREAGIFQRVELILSKIRPEERVSITQKCYDLLCETIKQDPAYYALVVACREDQNWKLLHRPEITAPHGSIMKLDDVTFSVANHQLQQMVEENEKGDIQSTVIFPSAVNTSKLRVLPCSGENWKTWIKNSHPSELSPNQWSWSWNENMASCFGDPLEISAHVGDLIITQPHTLRWPYTFASNNVINISQSRLDNNCETLENGLEGWWAQLAISKNSPRYGEICFGTRHGTLNYHMRDHIHDELRIGAKSALGEALTGLRKWTDKKVISECNLVLGLDDIAAATFIRRVRTDVLLELNQVLNMLENSTPGQF</sequence>
<organism evidence="2 3">
    <name type="scientific">Penicillium hetheringtonii</name>
    <dbReference type="NCBI Taxonomy" id="911720"/>
    <lineage>
        <taxon>Eukaryota</taxon>
        <taxon>Fungi</taxon>
        <taxon>Dikarya</taxon>
        <taxon>Ascomycota</taxon>
        <taxon>Pezizomycotina</taxon>
        <taxon>Eurotiomycetes</taxon>
        <taxon>Eurotiomycetidae</taxon>
        <taxon>Eurotiales</taxon>
        <taxon>Aspergillaceae</taxon>
        <taxon>Penicillium</taxon>
    </lineage>
</organism>
<dbReference type="AlphaFoldDB" id="A0AAD6D9A3"/>
<evidence type="ECO:0000313" key="2">
    <source>
        <dbReference type="EMBL" id="KAJ5568463.1"/>
    </source>
</evidence>
<name>A0AAD6D9A3_9EURO</name>
<feature type="region of interest" description="Disordered" evidence="1">
    <location>
        <begin position="1"/>
        <end position="29"/>
    </location>
</feature>
<gene>
    <name evidence="2" type="ORF">N7450_010949</name>
</gene>